<dbReference type="GO" id="GO:0005524">
    <property type="term" value="F:ATP binding"/>
    <property type="evidence" value="ECO:0007669"/>
    <property type="project" value="UniProtKB-KW"/>
</dbReference>
<dbReference type="Proteomes" id="UP001139502">
    <property type="component" value="Unassembled WGS sequence"/>
</dbReference>
<evidence type="ECO:0000256" key="2">
    <source>
        <dbReference type="ARBA" id="ARBA00022448"/>
    </source>
</evidence>
<feature type="transmembrane region" description="Helical" evidence="9">
    <location>
        <begin position="280"/>
        <end position="298"/>
    </location>
</feature>
<protein>
    <submittedName>
        <fullName evidence="12">ABC transporter ATP-binding protein/permease</fullName>
    </submittedName>
</protein>
<comment type="caution">
    <text evidence="12">The sequence shown here is derived from an EMBL/GenBank/DDBJ whole genome shotgun (WGS) entry which is preliminary data.</text>
</comment>
<organism evidence="12 13">
    <name type="scientific">Rothia santali</name>
    <dbReference type="NCBI Taxonomy" id="2949643"/>
    <lineage>
        <taxon>Bacteria</taxon>
        <taxon>Bacillati</taxon>
        <taxon>Actinomycetota</taxon>
        <taxon>Actinomycetes</taxon>
        <taxon>Micrococcales</taxon>
        <taxon>Micrococcaceae</taxon>
        <taxon>Rothia</taxon>
    </lineage>
</organism>
<sequence>MLLSLLRRYSAPYKGRIAAVLLLQLVSVLAALYLPSLNAEIIDRGVTTGDTDFIWRTGGVMLLVSLVQVSTAIVAVYFGAMASMAVGRDLRAAVYGGVDSFGSQELSRFGAPSLITRGTNDVQQIQMLLLMIMNFMVMMPIMIVGGVIMAIREDVGLSWLVWVSAPAVVLIMVLFIRRLMPLFRVMQSRVDGVNSVLREQIMGIRVIRAFVRERHETERFADANQAITDVSVHIGRLFVLIGPIITVLLFAAEAAVLWFGGQRVDAGQMEVGSLTAFMQYLMQILMAVLMGTFMAMMFPRAIVCAQRIGEVLATRPSVVAPEDPEEPAGRRGVVEFRNVGFRYPGAEGAVLRDISFRAEPGTTTAIIGSTGAGKSTLVSLIPRLYDATEGSVLLDGVDVRRMDPAAITGRVGSVPQKPYLFSGTVASNLRFGDSEAPDARLWDALETAQATEFVQDRVTGEGEEAARGLDSGISQGGTNVSGGQRQRLCIARALVARPAVYLFDDSFSALDVATDARLRAALEPRTRDAAVIIVAQRVSTITHADQILLLDAGRIVARGTHSELLDSSETYREIVESQLSAEEAA</sequence>
<evidence type="ECO:0000256" key="5">
    <source>
        <dbReference type="ARBA" id="ARBA00022741"/>
    </source>
</evidence>
<gene>
    <name evidence="12" type="ORF">NBM05_13540</name>
</gene>
<evidence type="ECO:0000256" key="3">
    <source>
        <dbReference type="ARBA" id="ARBA00022475"/>
    </source>
</evidence>
<dbReference type="Gene3D" id="3.40.50.300">
    <property type="entry name" value="P-loop containing nucleotide triphosphate hydrolases"/>
    <property type="match status" value="1"/>
</dbReference>
<dbReference type="SUPFAM" id="SSF52540">
    <property type="entry name" value="P-loop containing nucleoside triphosphate hydrolases"/>
    <property type="match status" value="1"/>
</dbReference>
<evidence type="ECO:0000256" key="1">
    <source>
        <dbReference type="ARBA" id="ARBA00004651"/>
    </source>
</evidence>
<accession>A0A9X2HES6</accession>
<evidence type="ECO:0000259" key="11">
    <source>
        <dbReference type="PROSITE" id="PS50929"/>
    </source>
</evidence>
<evidence type="ECO:0000259" key="10">
    <source>
        <dbReference type="PROSITE" id="PS50893"/>
    </source>
</evidence>
<dbReference type="InterPro" id="IPR003593">
    <property type="entry name" value="AAA+_ATPase"/>
</dbReference>
<feature type="transmembrane region" description="Helical" evidence="9">
    <location>
        <begin position="54"/>
        <end position="78"/>
    </location>
</feature>
<dbReference type="InterPro" id="IPR027417">
    <property type="entry name" value="P-loop_NTPase"/>
</dbReference>
<dbReference type="PANTHER" id="PTHR43394:SF1">
    <property type="entry name" value="ATP-BINDING CASSETTE SUB-FAMILY B MEMBER 10, MITOCHONDRIAL"/>
    <property type="match status" value="1"/>
</dbReference>
<dbReference type="FunFam" id="3.40.50.300:FF:000854">
    <property type="entry name" value="Multidrug ABC transporter ATP-binding protein"/>
    <property type="match status" value="1"/>
</dbReference>
<dbReference type="RefSeq" id="WP_254168546.1">
    <property type="nucleotide sequence ID" value="NZ_JANAFB010000046.1"/>
</dbReference>
<keyword evidence="6 12" id="KW-0067">ATP-binding</keyword>
<proteinExistence type="predicted"/>
<keyword evidence="2" id="KW-0813">Transport</keyword>
<keyword evidence="7 9" id="KW-1133">Transmembrane helix</keyword>
<keyword evidence="8 9" id="KW-0472">Membrane</keyword>
<keyword evidence="5" id="KW-0547">Nucleotide-binding</keyword>
<dbReference type="CDD" id="cd18548">
    <property type="entry name" value="ABC_6TM_Tm287_like"/>
    <property type="match status" value="1"/>
</dbReference>
<evidence type="ECO:0000313" key="12">
    <source>
        <dbReference type="EMBL" id="MCP3427005.1"/>
    </source>
</evidence>
<keyword evidence="3" id="KW-1003">Cell membrane</keyword>
<dbReference type="AlphaFoldDB" id="A0A9X2HES6"/>
<dbReference type="InterPro" id="IPR017871">
    <property type="entry name" value="ABC_transporter-like_CS"/>
</dbReference>
<feature type="transmembrane region" description="Helical" evidence="9">
    <location>
        <begin position="157"/>
        <end position="176"/>
    </location>
</feature>
<dbReference type="PROSITE" id="PS00211">
    <property type="entry name" value="ABC_TRANSPORTER_1"/>
    <property type="match status" value="1"/>
</dbReference>
<dbReference type="InterPro" id="IPR039421">
    <property type="entry name" value="Type_1_exporter"/>
</dbReference>
<feature type="transmembrane region" description="Helical" evidence="9">
    <location>
        <begin position="127"/>
        <end position="151"/>
    </location>
</feature>
<dbReference type="Pfam" id="PF00005">
    <property type="entry name" value="ABC_tran"/>
    <property type="match status" value="1"/>
</dbReference>
<dbReference type="PROSITE" id="PS50929">
    <property type="entry name" value="ABC_TM1F"/>
    <property type="match status" value="1"/>
</dbReference>
<reference evidence="12" key="1">
    <citation type="submission" date="2022-06" db="EMBL/GenBank/DDBJ databases">
        <title>Rothia sp. isolated from sandalwood seedling.</title>
        <authorList>
            <person name="Tuikhar N."/>
            <person name="Kirdat K."/>
            <person name="Thorat V."/>
            <person name="Swetha P."/>
            <person name="Padma S."/>
            <person name="Sundararaj R."/>
            <person name="Yadav A."/>
        </authorList>
    </citation>
    <scope>NUCLEOTIDE SEQUENCE</scope>
    <source>
        <strain evidence="12">AR01</strain>
    </source>
</reference>
<evidence type="ECO:0000256" key="8">
    <source>
        <dbReference type="ARBA" id="ARBA00023136"/>
    </source>
</evidence>
<dbReference type="PROSITE" id="PS50893">
    <property type="entry name" value="ABC_TRANSPORTER_2"/>
    <property type="match status" value="1"/>
</dbReference>
<keyword evidence="4 9" id="KW-0812">Transmembrane</keyword>
<feature type="transmembrane region" description="Helical" evidence="9">
    <location>
        <begin position="237"/>
        <end position="260"/>
    </location>
</feature>
<dbReference type="SUPFAM" id="SSF90123">
    <property type="entry name" value="ABC transporter transmembrane region"/>
    <property type="match status" value="1"/>
</dbReference>
<dbReference type="GO" id="GO:0005886">
    <property type="term" value="C:plasma membrane"/>
    <property type="evidence" value="ECO:0007669"/>
    <property type="project" value="UniProtKB-SubCell"/>
</dbReference>
<dbReference type="EMBL" id="JANAFB010000046">
    <property type="protein sequence ID" value="MCP3427005.1"/>
    <property type="molecule type" value="Genomic_DNA"/>
</dbReference>
<dbReference type="GO" id="GO:0016887">
    <property type="term" value="F:ATP hydrolysis activity"/>
    <property type="evidence" value="ECO:0007669"/>
    <property type="project" value="InterPro"/>
</dbReference>
<feature type="domain" description="ABC transmembrane type-1" evidence="11">
    <location>
        <begin position="18"/>
        <end position="300"/>
    </location>
</feature>
<evidence type="ECO:0000256" key="4">
    <source>
        <dbReference type="ARBA" id="ARBA00022692"/>
    </source>
</evidence>
<feature type="domain" description="ABC transporter" evidence="10">
    <location>
        <begin position="334"/>
        <end position="577"/>
    </location>
</feature>
<dbReference type="InterPro" id="IPR003439">
    <property type="entry name" value="ABC_transporter-like_ATP-bd"/>
</dbReference>
<evidence type="ECO:0000256" key="9">
    <source>
        <dbReference type="SAM" id="Phobius"/>
    </source>
</evidence>
<dbReference type="Pfam" id="PF00664">
    <property type="entry name" value="ABC_membrane"/>
    <property type="match status" value="1"/>
</dbReference>
<keyword evidence="13" id="KW-1185">Reference proteome</keyword>
<dbReference type="InterPro" id="IPR036640">
    <property type="entry name" value="ABC1_TM_sf"/>
</dbReference>
<dbReference type="PANTHER" id="PTHR43394">
    <property type="entry name" value="ATP-DEPENDENT PERMEASE MDL1, MITOCHONDRIAL"/>
    <property type="match status" value="1"/>
</dbReference>
<dbReference type="InterPro" id="IPR011527">
    <property type="entry name" value="ABC1_TM_dom"/>
</dbReference>
<dbReference type="SMART" id="SM00382">
    <property type="entry name" value="AAA"/>
    <property type="match status" value="1"/>
</dbReference>
<dbReference type="Gene3D" id="1.20.1560.10">
    <property type="entry name" value="ABC transporter type 1, transmembrane domain"/>
    <property type="match status" value="1"/>
</dbReference>
<name>A0A9X2HES6_9MICC</name>
<comment type="subcellular location">
    <subcellularLocation>
        <location evidence="1">Cell membrane</location>
        <topology evidence="1">Multi-pass membrane protein</topology>
    </subcellularLocation>
</comment>
<evidence type="ECO:0000256" key="6">
    <source>
        <dbReference type="ARBA" id="ARBA00022840"/>
    </source>
</evidence>
<evidence type="ECO:0000256" key="7">
    <source>
        <dbReference type="ARBA" id="ARBA00022989"/>
    </source>
</evidence>
<dbReference type="GO" id="GO:0015421">
    <property type="term" value="F:ABC-type oligopeptide transporter activity"/>
    <property type="evidence" value="ECO:0007669"/>
    <property type="project" value="TreeGrafter"/>
</dbReference>
<evidence type="ECO:0000313" key="13">
    <source>
        <dbReference type="Proteomes" id="UP001139502"/>
    </source>
</evidence>